<accession>A0A2S6H8Y9</accession>
<dbReference type="InterPro" id="IPR041664">
    <property type="entry name" value="AAA_16"/>
</dbReference>
<protein>
    <submittedName>
        <fullName evidence="2">AAA ATPase-like protein</fullName>
    </submittedName>
</protein>
<dbReference type="InterPro" id="IPR027417">
    <property type="entry name" value="P-loop_NTPase"/>
</dbReference>
<dbReference type="AlphaFoldDB" id="A0A2S6H8Y9"/>
<gene>
    <name evidence="2" type="ORF">B0F87_11348</name>
</gene>
<sequence>MINPLFERKLKEFVNRDLELKAFVKMLESDEKPLMIVWGDEGMGKTSLLMRMVHECAALKLRKAEIVWKDTSAHDYLAVMRKIRDDVGLEHFSAFTDLVNFYHETGYQPKLQVTFAVQGDIRVAENLGVSDNSNVGDVAAVMIKDSMIQIPRMDLSVPESERRSRLTNRFIQDLALFLANEPLVVFFDAVEKMSQDTEKWIWDELLDAVRNGILTNIKFVLSGQKQPPENRDWQIFITQAGLKPLGPRDIMNYLKKRVPDLDDANLNNLTTMTLAATKGNPAMVASTVDAFLDLKSSQVYAG</sequence>
<organism evidence="2 3">
    <name type="scientific">Methylobacter tundripaludum</name>
    <dbReference type="NCBI Taxonomy" id="173365"/>
    <lineage>
        <taxon>Bacteria</taxon>
        <taxon>Pseudomonadati</taxon>
        <taxon>Pseudomonadota</taxon>
        <taxon>Gammaproteobacteria</taxon>
        <taxon>Methylococcales</taxon>
        <taxon>Methylococcaceae</taxon>
        <taxon>Methylobacter</taxon>
    </lineage>
</organism>
<name>A0A2S6H8Y9_9GAMM</name>
<evidence type="ECO:0000313" key="3">
    <source>
        <dbReference type="Proteomes" id="UP000240010"/>
    </source>
</evidence>
<dbReference type="Proteomes" id="UP000240010">
    <property type="component" value="Unassembled WGS sequence"/>
</dbReference>
<dbReference type="SUPFAM" id="SSF52540">
    <property type="entry name" value="P-loop containing nucleoside triphosphate hydrolases"/>
    <property type="match status" value="1"/>
</dbReference>
<dbReference type="RefSeq" id="WP_104430210.1">
    <property type="nucleotide sequence ID" value="NZ_PTIZ01000013.1"/>
</dbReference>
<dbReference type="Pfam" id="PF13191">
    <property type="entry name" value="AAA_16"/>
    <property type="match status" value="1"/>
</dbReference>
<reference evidence="2 3" key="1">
    <citation type="submission" date="2018-02" db="EMBL/GenBank/DDBJ databases">
        <title>Subsurface microbial communities from deep shales in Ohio and West Virginia, USA.</title>
        <authorList>
            <person name="Wrighton K."/>
        </authorList>
    </citation>
    <scope>NUCLEOTIDE SEQUENCE [LARGE SCALE GENOMIC DNA]</scope>
    <source>
        <strain evidence="2 3">OWC-DMM</strain>
    </source>
</reference>
<dbReference type="Gene3D" id="3.40.50.300">
    <property type="entry name" value="P-loop containing nucleotide triphosphate hydrolases"/>
    <property type="match status" value="1"/>
</dbReference>
<comment type="caution">
    <text evidence="2">The sequence shown here is derived from an EMBL/GenBank/DDBJ whole genome shotgun (WGS) entry which is preliminary data.</text>
</comment>
<evidence type="ECO:0000259" key="1">
    <source>
        <dbReference type="Pfam" id="PF13191"/>
    </source>
</evidence>
<feature type="domain" description="Orc1-like AAA ATPase" evidence="1">
    <location>
        <begin position="12"/>
        <end position="199"/>
    </location>
</feature>
<evidence type="ECO:0000313" key="2">
    <source>
        <dbReference type="EMBL" id="PPK73937.1"/>
    </source>
</evidence>
<proteinExistence type="predicted"/>
<dbReference type="EMBL" id="PTIZ01000013">
    <property type="protein sequence ID" value="PPK73937.1"/>
    <property type="molecule type" value="Genomic_DNA"/>
</dbReference>